<sequence>MLTAPAEPDHAQVVVRHLPATEAARVGGDWYDAFLQLGGATNLGIGDVVGHDTAAAAFMGRRRGIAVTVDAGPAQLLTELDTAFTQLQVHTYATAADRSPAMNRPMPIPHAASRACAGPTPGIRHRWSSTPTSPSSASTGAPPFCSTPTASSNAATAISTTA</sequence>
<dbReference type="eggNOG" id="COG2208">
    <property type="taxonomic scope" value="Bacteria"/>
</dbReference>
<dbReference type="Gene3D" id="3.60.40.10">
    <property type="entry name" value="PPM-type phosphatase domain"/>
    <property type="match status" value="1"/>
</dbReference>
<feature type="region of interest" description="Disordered" evidence="2">
    <location>
        <begin position="115"/>
        <end position="162"/>
    </location>
</feature>
<dbReference type="KEGG" id="bsd:BLASA_1792"/>
<dbReference type="Proteomes" id="UP000007517">
    <property type="component" value="Chromosome"/>
</dbReference>
<dbReference type="HOGENOM" id="CLU_1632176_0_0_11"/>
<keyword evidence="1" id="KW-0378">Hydrolase</keyword>
<dbReference type="RefSeq" id="WP_014375601.1">
    <property type="nucleotide sequence ID" value="NC_016943.1"/>
</dbReference>
<evidence type="ECO:0000313" key="4">
    <source>
        <dbReference type="EMBL" id="CCG02711.1"/>
    </source>
</evidence>
<reference evidence="5" key="2">
    <citation type="submission" date="2012-02" db="EMBL/GenBank/DDBJ databases">
        <title>Complete genome sequence of Blastococcus saxobsidens strain DD2.</title>
        <authorList>
            <person name="Genoscope."/>
        </authorList>
    </citation>
    <scope>NUCLEOTIDE SEQUENCE [LARGE SCALE GENOMIC DNA]</scope>
    <source>
        <strain evidence="5">DD2</strain>
    </source>
</reference>
<dbReference type="InterPro" id="IPR001932">
    <property type="entry name" value="PPM-type_phosphatase-like_dom"/>
</dbReference>
<dbReference type="InterPro" id="IPR052016">
    <property type="entry name" value="Bact_Sigma-Reg"/>
</dbReference>
<protein>
    <recommendedName>
        <fullName evidence="3">PPM-type phosphatase domain-containing protein</fullName>
    </recommendedName>
</protein>
<keyword evidence="5" id="KW-1185">Reference proteome</keyword>
<dbReference type="EMBL" id="FO117623">
    <property type="protein sequence ID" value="CCG02711.1"/>
    <property type="molecule type" value="Genomic_DNA"/>
</dbReference>
<accession>H6RP50</accession>
<dbReference type="AlphaFoldDB" id="H6RP50"/>
<name>H6RP50_BLASD</name>
<dbReference type="PANTHER" id="PTHR43156:SF2">
    <property type="entry name" value="STAGE II SPORULATION PROTEIN E"/>
    <property type="match status" value="1"/>
</dbReference>
<dbReference type="PANTHER" id="PTHR43156">
    <property type="entry name" value="STAGE II SPORULATION PROTEIN E-RELATED"/>
    <property type="match status" value="1"/>
</dbReference>
<organism evidence="4 5">
    <name type="scientific">Blastococcus saxobsidens (strain DD2)</name>
    <dbReference type="NCBI Taxonomy" id="1146883"/>
    <lineage>
        <taxon>Bacteria</taxon>
        <taxon>Bacillati</taxon>
        <taxon>Actinomycetota</taxon>
        <taxon>Actinomycetes</taxon>
        <taxon>Geodermatophilales</taxon>
        <taxon>Geodermatophilaceae</taxon>
        <taxon>Blastococcus</taxon>
    </lineage>
</organism>
<evidence type="ECO:0000259" key="3">
    <source>
        <dbReference type="Pfam" id="PF07228"/>
    </source>
</evidence>
<feature type="domain" description="PPM-type phosphatase" evidence="3">
    <location>
        <begin position="39"/>
        <end position="95"/>
    </location>
</feature>
<feature type="compositionally biased region" description="Low complexity" evidence="2">
    <location>
        <begin position="128"/>
        <end position="162"/>
    </location>
</feature>
<dbReference type="GO" id="GO:0016791">
    <property type="term" value="F:phosphatase activity"/>
    <property type="evidence" value="ECO:0007669"/>
    <property type="project" value="TreeGrafter"/>
</dbReference>
<dbReference type="InterPro" id="IPR036457">
    <property type="entry name" value="PPM-type-like_dom_sf"/>
</dbReference>
<proteinExistence type="predicted"/>
<evidence type="ECO:0000313" key="5">
    <source>
        <dbReference type="Proteomes" id="UP000007517"/>
    </source>
</evidence>
<dbReference type="STRING" id="1146883.BLASA_1792"/>
<reference evidence="4 5" key="1">
    <citation type="journal article" date="2012" name="J. Bacteriol.">
        <title>Genome Sequence of Blastococcus saxobsidens DD2, a Stone-Inhabiting Bacterium.</title>
        <authorList>
            <person name="Chouaia B."/>
            <person name="Crotti E."/>
            <person name="Brusetti L."/>
            <person name="Daffonchio D."/>
            <person name="Essoussi I."/>
            <person name="Nouioui I."/>
            <person name="Sbissi I."/>
            <person name="Ghodhbane-Gtari F."/>
            <person name="Gtari M."/>
            <person name="Vacherie B."/>
            <person name="Barbe V."/>
            <person name="Medigue C."/>
            <person name="Gury J."/>
            <person name="Pujic P."/>
            <person name="Normand P."/>
        </authorList>
    </citation>
    <scope>NUCLEOTIDE SEQUENCE [LARGE SCALE GENOMIC DNA]</scope>
    <source>
        <strain evidence="4 5">DD2</strain>
    </source>
</reference>
<gene>
    <name evidence="4" type="ordered locus">BLASA_1792</name>
</gene>
<evidence type="ECO:0000256" key="2">
    <source>
        <dbReference type="SAM" id="MobiDB-lite"/>
    </source>
</evidence>
<dbReference type="Pfam" id="PF07228">
    <property type="entry name" value="SpoIIE"/>
    <property type="match status" value="1"/>
</dbReference>
<evidence type="ECO:0000256" key="1">
    <source>
        <dbReference type="ARBA" id="ARBA00022801"/>
    </source>
</evidence>